<organism evidence="1 2">
    <name type="scientific">Pseudomonas mosselii</name>
    <dbReference type="NCBI Taxonomy" id="78327"/>
    <lineage>
        <taxon>Bacteria</taxon>
        <taxon>Pseudomonadati</taxon>
        <taxon>Pseudomonadota</taxon>
        <taxon>Gammaproteobacteria</taxon>
        <taxon>Pseudomonadales</taxon>
        <taxon>Pseudomonadaceae</taxon>
        <taxon>Pseudomonas</taxon>
    </lineage>
</organism>
<dbReference type="AlphaFoldDB" id="A0A5R8YV84"/>
<gene>
    <name evidence="1" type="ORF">FEM01_16845</name>
</gene>
<dbReference type="RefSeq" id="WP_138220624.1">
    <property type="nucleotide sequence ID" value="NZ_VAUO01000008.1"/>
</dbReference>
<comment type="caution">
    <text evidence="1">The sequence shown here is derived from an EMBL/GenBank/DDBJ whole genome shotgun (WGS) entry which is preliminary data.</text>
</comment>
<name>A0A5R8YV84_9PSED</name>
<dbReference type="Proteomes" id="UP000309819">
    <property type="component" value="Unassembled WGS sequence"/>
</dbReference>
<dbReference type="EMBL" id="VAUO01000008">
    <property type="protein sequence ID" value="TLP57281.1"/>
    <property type="molecule type" value="Genomic_DNA"/>
</dbReference>
<proteinExistence type="predicted"/>
<sequence length="269" mass="30225">MQIYLNCPDCIDEQARHEKSSEKPDCPGTKKRLSTYPVQLTNEVSYEVKCVFGHSSAVSINMSKHDILFEIGVHSIIDGYYREAITSFAASLERFYEFASRAIALHYGLPEKEEGSCWKEISTQSERQLGAYIYLYAIHFKGRPRILTQSQVKLRNSSVHKGHIPTRDEAISFGEEVLLIISEAALEIGKTISDSAHKVLSRQAEVSVKKITDSGGVQSRHASCVDSAVLNKTYHGRSLVEHLKIAALRHSRSMVDKHSKIIVEFESSR</sequence>
<protein>
    <submittedName>
        <fullName evidence="1">Uncharacterized protein</fullName>
    </submittedName>
</protein>
<keyword evidence="2" id="KW-1185">Reference proteome</keyword>
<reference evidence="1 2" key="1">
    <citation type="submission" date="2019-05" db="EMBL/GenBank/DDBJ databases">
        <title>Pseudomonas sp. SC006 isolated from lettuce that can produce HBGAs.</title>
        <authorList>
            <person name="Wang D."/>
            <person name="Liao N."/>
            <person name="Liu D."/>
            <person name="Zhang Z."/>
            <person name="Zou S."/>
        </authorList>
    </citation>
    <scope>NUCLEOTIDE SEQUENCE [LARGE SCALE GENOMIC DNA]</scope>
    <source>
        <strain evidence="1 2">SC006</strain>
    </source>
</reference>
<evidence type="ECO:0000313" key="1">
    <source>
        <dbReference type="EMBL" id="TLP57281.1"/>
    </source>
</evidence>
<accession>A0A5R8YV84</accession>
<dbReference type="OrthoDB" id="9110500at2"/>
<evidence type="ECO:0000313" key="2">
    <source>
        <dbReference type="Proteomes" id="UP000309819"/>
    </source>
</evidence>